<comment type="caution">
    <text evidence="2">The sequence shown here is derived from an EMBL/GenBank/DDBJ whole genome shotgun (WGS) entry which is preliminary data.</text>
</comment>
<organism evidence="2 3">
    <name type="scientific">Podospora didyma</name>
    <dbReference type="NCBI Taxonomy" id="330526"/>
    <lineage>
        <taxon>Eukaryota</taxon>
        <taxon>Fungi</taxon>
        <taxon>Dikarya</taxon>
        <taxon>Ascomycota</taxon>
        <taxon>Pezizomycotina</taxon>
        <taxon>Sordariomycetes</taxon>
        <taxon>Sordariomycetidae</taxon>
        <taxon>Sordariales</taxon>
        <taxon>Podosporaceae</taxon>
        <taxon>Podospora</taxon>
    </lineage>
</organism>
<dbReference type="PANTHER" id="PTHR33112">
    <property type="entry name" value="DOMAIN PROTEIN, PUTATIVE-RELATED"/>
    <property type="match status" value="1"/>
</dbReference>
<keyword evidence="3" id="KW-1185">Reference proteome</keyword>
<evidence type="ECO:0000259" key="1">
    <source>
        <dbReference type="Pfam" id="PF06985"/>
    </source>
</evidence>
<dbReference type="Pfam" id="PF06985">
    <property type="entry name" value="HET"/>
    <property type="match status" value="1"/>
</dbReference>
<feature type="domain" description="Heterokaryon incompatibility" evidence="1">
    <location>
        <begin position="191"/>
        <end position="295"/>
    </location>
</feature>
<sequence length="727" mass="81534">MDTEDKPVPPQAASDVEDSDISCPTCLKIFRAVQGRDMEPRTEVSLGTIDELSASDCADHWLLMDFVIRELTYGPLLENGHRHVSIFSSGKSTPAEVVIYYDLYAKTWAGLEVLLVRQPDVPGHCGTGLIVHPEWIDLKLFRRWKDDCLSLHGAKCANPLQIAPIRPAWLIDTKEMCLVAGDSCDATVAGYVCLSYCWGDSTAVKARTKAKRENLHLLQQPKALNRLAVAGLVSPIVWSAIKVVRGLGERYLWVDSLCITQDDEAEMAVELNIMGAIYASAVVTIIAADGDSETALNGYFKRGWTYQELHMTSRKLFMGDDTIRWECQCASLFEVATIEATPNTMTTPLPANNGLPDIERVNTLLNSYNYRNLTHDEDAFPAIAGILALLSRQFAGGFLYGLPEMSFDMALAWFPGFLGGMRRRTASSSRQSVLAYPSGLPSWSWLGWAGGFEMGDEEGMGLLARTKPNIQHFGEESAPIAEWFTSSAPTGAPRRRIDSWWLAERTRRMEHDRSMPPPDGWEQCKSGFTPPMENGQAAEWPEKPRDYWEYGYRHKNQPQSLFWYPVPTTKTAVTESLPALPPQTQYVMCDTKRAWLWACRFPQPSTHTFGNKTASLLDSAGARVGCLFMHHHKHLQDLFSEAPDAGIVAIELVEVCRRRRPSASRSWDTVPYWGSRAKAPLFQDNCEVYICLWVKWKDGVAFRRAIAVVEKSRWESQKLEHVALVLG</sequence>
<evidence type="ECO:0000313" key="2">
    <source>
        <dbReference type="EMBL" id="KAK3381933.1"/>
    </source>
</evidence>
<name>A0AAE0NI45_9PEZI</name>
<dbReference type="AlphaFoldDB" id="A0AAE0NI45"/>
<accession>A0AAE0NI45</accession>
<evidence type="ECO:0000313" key="3">
    <source>
        <dbReference type="Proteomes" id="UP001285441"/>
    </source>
</evidence>
<dbReference type="EMBL" id="JAULSW010000005">
    <property type="protein sequence ID" value="KAK3381933.1"/>
    <property type="molecule type" value="Genomic_DNA"/>
</dbReference>
<gene>
    <name evidence="2" type="ORF">B0H63DRAFT_395969</name>
</gene>
<reference evidence="2" key="1">
    <citation type="journal article" date="2023" name="Mol. Phylogenet. Evol.">
        <title>Genome-scale phylogeny and comparative genomics of the fungal order Sordariales.</title>
        <authorList>
            <person name="Hensen N."/>
            <person name="Bonometti L."/>
            <person name="Westerberg I."/>
            <person name="Brannstrom I.O."/>
            <person name="Guillou S."/>
            <person name="Cros-Aarteil S."/>
            <person name="Calhoun S."/>
            <person name="Haridas S."/>
            <person name="Kuo A."/>
            <person name="Mondo S."/>
            <person name="Pangilinan J."/>
            <person name="Riley R."/>
            <person name="LaButti K."/>
            <person name="Andreopoulos B."/>
            <person name="Lipzen A."/>
            <person name="Chen C."/>
            <person name="Yan M."/>
            <person name="Daum C."/>
            <person name="Ng V."/>
            <person name="Clum A."/>
            <person name="Steindorff A."/>
            <person name="Ohm R.A."/>
            <person name="Martin F."/>
            <person name="Silar P."/>
            <person name="Natvig D.O."/>
            <person name="Lalanne C."/>
            <person name="Gautier V."/>
            <person name="Ament-Velasquez S.L."/>
            <person name="Kruys A."/>
            <person name="Hutchinson M.I."/>
            <person name="Powell A.J."/>
            <person name="Barry K."/>
            <person name="Miller A.N."/>
            <person name="Grigoriev I.V."/>
            <person name="Debuchy R."/>
            <person name="Gladieux P."/>
            <person name="Hiltunen Thoren M."/>
            <person name="Johannesson H."/>
        </authorList>
    </citation>
    <scope>NUCLEOTIDE SEQUENCE</scope>
    <source>
        <strain evidence="2">CBS 232.78</strain>
    </source>
</reference>
<reference evidence="2" key="2">
    <citation type="submission" date="2023-06" db="EMBL/GenBank/DDBJ databases">
        <authorList>
            <consortium name="Lawrence Berkeley National Laboratory"/>
            <person name="Haridas S."/>
            <person name="Hensen N."/>
            <person name="Bonometti L."/>
            <person name="Westerberg I."/>
            <person name="Brannstrom I.O."/>
            <person name="Guillou S."/>
            <person name="Cros-Aarteil S."/>
            <person name="Calhoun S."/>
            <person name="Kuo A."/>
            <person name="Mondo S."/>
            <person name="Pangilinan J."/>
            <person name="Riley R."/>
            <person name="LaButti K."/>
            <person name="Andreopoulos B."/>
            <person name="Lipzen A."/>
            <person name="Chen C."/>
            <person name="Yanf M."/>
            <person name="Daum C."/>
            <person name="Ng V."/>
            <person name="Clum A."/>
            <person name="Steindorff A."/>
            <person name="Ohm R."/>
            <person name="Martin F."/>
            <person name="Silar P."/>
            <person name="Natvig D."/>
            <person name="Lalanne C."/>
            <person name="Gautier V."/>
            <person name="Ament-velasquez S.L."/>
            <person name="Kruys A."/>
            <person name="Hutchinson M.I."/>
            <person name="Powell A.J."/>
            <person name="Barry K."/>
            <person name="Miller A.N."/>
            <person name="Grigoriev I.V."/>
            <person name="Debuchy R."/>
            <person name="Gladieux P."/>
            <person name="Thoren M.H."/>
            <person name="Johannesson H."/>
        </authorList>
    </citation>
    <scope>NUCLEOTIDE SEQUENCE</scope>
    <source>
        <strain evidence="2">CBS 232.78</strain>
    </source>
</reference>
<dbReference type="PANTHER" id="PTHR33112:SF16">
    <property type="entry name" value="HETEROKARYON INCOMPATIBILITY DOMAIN-CONTAINING PROTEIN"/>
    <property type="match status" value="1"/>
</dbReference>
<protein>
    <submittedName>
        <fullName evidence="2">Heterokaryon incompatibility protein-domain-containing protein</fullName>
    </submittedName>
</protein>
<dbReference type="InterPro" id="IPR010730">
    <property type="entry name" value="HET"/>
</dbReference>
<proteinExistence type="predicted"/>
<dbReference type="Proteomes" id="UP001285441">
    <property type="component" value="Unassembled WGS sequence"/>
</dbReference>